<evidence type="ECO:0000256" key="6">
    <source>
        <dbReference type="SAM" id="MobiDB-lite"/>
    </source>
</evidence>
<protein>
    <recommendedName>
        <fullName evidence="8">Rhodopsin domain-containing protein</fullName>
    </recommendedName>
</protein>
<dbReference type="Pfam" id="PF20684">
    <property type="entry name" value="Fung_rhodopsin"/>
    <property type="match status" value="1"/>
</dbReference>
<comment type="caution">
    <text evidence="9">The sequence shown here is derived from an EMBL/GenBank/DDBJ whole genome shotgun (WGS) entry which is preliminary data.</text>
</comment>
<organism evidence="9 10">
    <name type="scientific">Periconia digitata</name>
    <dbReference type="NCBI Taxonomy" id="1303443"/>
    <lineage>
        <taxon>Eukaryota</taxon>
        <taxon>Fungi</taxon>
        <taxon>Dikarya</taxon>
        <taxon>Ascomycota</taxon>
        <taxon>Pezizomycotina</taxon>
        <taxon>Dothideomycetes</taxon>
        <taxon>Pleosporomycetidae</taxon>
        <taxon>Pleosporales</taxon>
        <taxon>Massarineae</taxon>
        <taxon>Periconiaceae</taxon>
        <taxon>Periconia</taxon>
    </lineage>
</organism>
<evidence type="ECO:0000313" key="10">
    <source>
        <dbReference type="Proteomes" id="UP001152607"/>
    </source>
</evidence>
<feature type="domain" description="Rhodopsin" evidence="8">
    <location>
        <begin position="34"/>
        <end position="270"/>
    </location>
</feature>
<feature type="transmembrane region" description="Helical" evidence="7">
    <location>
        <begin position="207"/>
        <end position="227"/>
    </location>
</feature>
<dbReference type="InterPro" id="IPR049326">
    <property type="entry name" value="Rhodopsin_dom_fungi"/>
</dbReference>
<dbReference type="Proteomes" id="UP001152607">
    <property type="component" value="Unassembled WGS sequence"/>
</dbReference>
<evidence type="ECO:0000259" key="8">
    <source>
        <dbReference type="Pfam" id="PF20684"/>
    </source>
</evidence>
<sequence>MKEDNKYIVYISPEKEVNAGLWTLFAGATVMLALRLWVKITRRHGVWWDDYILLATWMVLAANNSLISYEYATGYVPPPGYKWDDRMHILINITSCGTLIGQAWSKSAFAVTLLKLTTRWQQYFLWFCIITMNLYMASKCVVQWGKVCGEKSYNNWYRLDFCLDPKFRDDFKEGGNIYNIIMDFIFAAFPWFLTWNLPMRRREKIGLCLAMSLGVVVASVAAARTAWKDEGNKRDPYYYWRNGLSNVWYSSEVAGTIIVQCVPVLRPFLRDVHQSLTPRRIPSNADPGRRSFTWAVTNPSTGKDGSSTSTINYNKDTTSLISDAASSSNTAGDLRFHNFNFGFGETKIAGGAGNIELRTIQEERDMERRDSEKQWRDGILGKV</sequence>
<dbReference type="EMBL" id="CAOQHR010000004">
    <property type="protein sequence ID" value="CAI6333557.1"/>
    <property type="molecule type" value="Genomic_DNA"/>
</dbReference>
<name>A0A9W4UF38_9PLEO</name>
<comment type="subcellular location">
    <subcellularLocation>
        <location evidence="1">Membrane</location>
        <topology evidence="1">Multi-pass membrane protein</topology>
    </subcellularLocation>
</comment>
<gene>
    <name evidence="9" type="ORF">PDIGIT_LOCUS6599</name>
</gene>
<evidence type="ECO:0000313" key="9">
    <source>
        <dbReference type="EMBL" id="CAI6333557.1"/>
    </source>
</evidence>
<evidence type="ECO:0000256" key="3">
    <source>
        <dbReference type="ARBA" id="ARBA00022989"/>
    </source>
</evidence>
<keyword evidence="10" id="KW-1185">Reference proteome</keyword>
<evidence type="ECO:0000256" key="7">
    <source>
        <dbReference type="SAM" id="Phobius"/>
    </source>
</evidence>
<dbReference type="AlphaFoldDB" id="A0A9W4UF38"/>
<feature type="transmembrane region" description="Helical" evidence="7">
    <location>
        <begin position="123"/>
        <end position="144"/>
    </location>
</feature>
<feature type="region of interest" description="Disordered" evidence="6">
    <location>
        <begin position="280"/>
        <end position="310"/>
    </location>
</feature>
<proteinExistence type="inferred from homology"/>
<feature type="transmembrane region" description="Helical" evidence="7">
    <location>
        <begin position="20"/>
        <end position="38"/>
    </location>
</feature>
<feature type="transmembrane region" description="Helical" evidence="7">
    <location>
        <begin position="247"/>
        <end position="269"/>
    </location>
</feature>
<feature type="transmembrane region" description="Helical" evidence="7">
    <location>
        <begin position="177"/>
        <end position="195"/>
    </location>
</feature>
<feature type="compositionally biased region" description="Polar residues" evidence="6">
    <location>
        <begin position="294"/>
        <end position="310"/>
    </location>
</feature>
<feature type="transmembrane region" description="Helical" evidence="7">
    <location>
        <begin position="89"/>
        <end position="111"/>
    </location>
</feature>
<dbReference type="OrthoDB" id="5417887at2759"/>
<dbReference type="GO" id="GO:0016020">
    <property type="term" value="C:membrane"/>
    <property type="evidence" value="ECO:0007669"/>
    <property type="project" value="UniProtKB-SubCell"/>
</dbReference>
<keyword evidence="3 7" id="KW-1133">Transmembrane helix</keyword>
<feature type="transmembrane region" description="Helical" evidence="7">
    <location>
        <begin position="50"/>
        <end position="69"/>
    </location>
</feature>
<evidence type="ECO:0000256" key="5">
    <source>
        <dbReference type="ARBA" id="ARBA00038359"/>
    </source>
</evidence>
<dbReference type="PANTHER" id="PTHR33048">
    <property type="entry name" value="PTH11-LIKE INTEGRAL MEMBRANE PROTEIN (AFU_ORTHOLOGUE AFUA_5G11245)"/>
    <property type="match status" value="1"/>
</dbReference>
<comment type="similarity">
    <text evidence="5">Belongs to the SAT4 family.</text>
</comment>
<accession>A0A9W4UF38</accession>
<evidence type="ECO:0000256" key="1">
    <source>
        <dbReference type="ARBA" id="ARBA00004141"/>
    </source>
</evidence>
<dbReference type="InterPro" id="IPR052337">
    <property type="entry name" value="SAT4-like"/>
</dbReference>
<dbReference type="PANTHER" id="PTHR33048:SF147">
    <property type="entry name" value="INTEGRAL MEMBRANE PROTEIN"/>
    <property type="match status" value="1"/>
</dbReference>
<evidence type="ECO:0000256" key="2">
    <source>
        <dbReference type="ARBA" id="ARBA00022692"/>
    </source>
</evidence>
<keyword evidence="4 7" id="KW-0472">Membrane</keyword>
<evidence type="ECO:0000256" key="4">
    <source>
        <dbReference type="ARBA" id="ARBA00023136"/>
    </source>
</evidence>
<keyword evidence="2 7" id="KW-0812">Transmembrane</keyword>
<reference evidence="9" key="1">
    <citation type="submission" date="2023-01" db="EMBL/GenBank/DDBJ databases">
        <authorList>
            <person name="Van Ghelder C."/>
            <person name="Rancurel C."/>
        </authorList>
    </citation>
    <scope>NUCLEOTIDE SEQUENCE</scope>
    <source>
        <strain evidence="9">CNCM I-4278</strain>
    </source>
</reference>